<name>A0A5B7H2Q6_PORTR</name>
<gene>
    <name evidence="1" type="ORF">E2C01_057208</name>
</gene>
<reference evidence="1 2" key="1">
    <citation type="submission" date="2019-05" db="EMBL/GenBank/DDBJ databases">
        <title>Another draft genome of Portunus trituberculatus and its Hox gene families provides insights of decapod evolution.</title>
        <authorList>
            <person name="Jeong J.-H."/>
            <person name="Song I."/>
            <person name="Kim S."/>
            <person name="Choi T."/>
            <person name="Kim D."/>
            <person name="Ryu S."/>
            <person name="Kim W."/>
        </authorList>
    </citation>
    <scope>NUCLEOTIDE SEQUENCE [LARGE SCALE GENOMIC DNA]</scope>
    <source>
        <tissue evidence="1">Muscle</tissue>
    </source>
</reference>
<protein>
    <submittedName>
        <fullName evidence="1">Uncharacterized protein</fullName>
    </submittedName>
</protein>
<organism evidence="1 2">
    <name type="scientific">Portunus trituberculatus</name>
    <name type="common">Swimming crab</name>
    <name type="synonym">Neptunus trituberculatus</name>
    <dbReference type="NCBI Taxonomy" id="210409"/>
    <lineage>
        <taxon>Eukaryota</taxon>
        <taxon>Metazoa</taxon>
        <taxon>Ecdysozoa</taxon>
        <taxon>Arthropoda</taxon>
        <taxon>Crustacea</taxon>
        <taxon>Multicrustacea</taxon>
        <taxon>Malacostraca</taxon>
        <taxon>Eumalacostraca</taxon>
        <taxon>Eucarida</taxon>
        <taxon>Decapoda</taxon>
        <taxon>Pleocyemata</taxon>
        <taxon>Brachyura</taxon>
        <taxon>Eubrachyura</taxon>
        <taxon>Portunoidea</taxon>
        <taxon>Portunidae</taxon>
        <taxon>Portuninae</taxon>
        <taxon>Portunus</taxon>
    </lineage>
</organism>
<dbReference type="Proteomes" id="UP000324222">
    <property type="component" value="Unassembled WGS sequence"/>
</dbReference>
<proteinExistence type="predicted"/>
<dbReference type="EMBL" id="VSRR010020423">
    <property type="protein sequence ID" value="MPC63114.1"/>
    <property type="molecule type" value="Genomic_DNA"/>
</dbReference>
<accession>A0A5B7H2Q6</accession>
<keyword evidence="2" id="KW-1185">Reference proteome</keyword>
<evidence type="ECO:0000313" key="2">
    <source>
        <dbReference type="Proteomes" id="UP000324222"/>
    </source>
</evidence>
<dbReference type="AlphaFoldDB" id="A0A5B7H2Q6"/>
<comment type="caution">
    <text evidence="1">The sequence shown here is derived from an EMBL/GenBank/DDBJ whole genome shotgun (WGS) entry which is preliminary data.</text>
</comment>
<sequence length="82" mass="9268">MASVEGLLNARYLDRKSTAAFLLPGRSFTWKWYCKVCTLSRKSRGFTTSDGALFPRGLVRVGWSVTMVRFGHPSRNTLALRL</sequence>
<evidence type="ECO:0000313" key="1">
    <source>
        <dbReference type="EMBL" id="MPC63114.1"/>
    </source>
</evidence>